<dbReference type="EMBL" id="LRBV02000009">
    <property type="status" value="NOT_ANNOTATED_CDS"/>
    <property type="molecule type" value="Genomic_DNA"/>
</dbReference>
<feature type="compositionally biased region" description="Gly residues" evidence="2">
    <location>
        <begin position="384"/>
        <end position="406"/>
    </location>
</feature>
<dbReference type="GO" id="GO:0003723">
    <property type="term" value="F:RNA binding"/>
    <property type="evidence" value="ECO:0007669"/>
    <property type="project" value="UniProtKB-UniRule"/>
</dbReference>
<evidence type="ECO:0000256" key="2">
    <source>
        <dbReference type="SAM" id="MobiDB-lite"/>
    </source>
</evidence>
<dbReference type="FunFam" id="3.30.70.330:FF:000478">
    <property type="entry name" value="heterogeneous nuclear ribonucleoprotein 1"/>
    <property type="match status" value="1"/>
</dbReference>
<dbReference type="Gramene" id="QL09p040974:mrna">
    <property type="protein sequence ID" value="QL09p040974:mrna"/>
    <property type="gene ID" value="QL09p040974"/>
</dbReference>
<protein>
    <recommendedName>
        <fullName evidence="3">RRM domain-containing protein</fullName>
    </recommendedName>
</protein>
<feature type="region of interest" description="Disordered" evidence="2">
    <location>
        <begin position="373"/>
        <end position="441"/>
    </location>
</feature>
<evidence type="ECO:0000313" key="5">
    <source>
        <dbReference type="Proteomes" id="UP000594261"/>
    </source>
</evidence>
<evidence type="ECO:0000259" key="3">
    <source>
        <dbReference type="PROSITE" id="PS50102"/>
    </source>
</evidence>
<keyword evidence="1" id="KW-0694">RNA-binding</keyword>
<feature type="compositionally biased region" description="Polar residues" evidence="2">
    <location>
        <begin position="87"/>
        <end position="99"/>
    </location>
</feature>
<dbReference type="PROSITE" id="PS50102">
    <property type="entry name" value="RRM"/>
    <property type="match status" value="2"/>
</dbReference>
<dbReference type="Gene3D" id="3.30.70.330">
    <property type="match status" value="2"/>
</dbReference>
<reference evidence="4" key="2">
    <citation type="submission" date="2021-01" db="UniProtKB">
        <authorList>
            <consortium name="EnsemblPlants"/>
        </authorList>
    </citation>
    <scope>IDENTIFICATION</scope>
</reference>
<organism evidence="4 5">
    <name type="scientific">Quercus lobata</name>
    <name type="common">Valley oak</name>
    <dbReference type="NCBI Taxonomy" id="97700"/>
    <lineage>
        <taxon>Eukaryota</taxon>
        <taxon>Viridiplantae</taxon>
        <taxon>Streptophyta</taxon>
        <taxon>Embryophyta</taxon>
        <taxon>Tracheophyta</taxon>
        <taxon>Spermatophyta</taxon>
        <taxon>Magnoliopsida</taxon>
        <taxon>eudicotyledons</taxon>
        <taxon>Gunneridae</taxon>
        <taxon>Pentapetalae</taxon>
        <taxon>rosids</taxon>
        <taxon>fabids</taxon>
        <taxon>Fagales</taxon>
        <taxon>Fagaceae</taxon>
        <taxon>Quercus</taxon>
    </lineage>
</organism>
<dbReference type="Proteomes" id="UP000594261">
    <property type="component" value="Chromosome 9"/>
</dbReference>
<dbReference type="Pfam" id="PF00076">
    <property type="entry name" value="RRM_1"/>
    <property type="match status" value="2"/>
</dbReference>
<dbReference type="RefSeq" id="XP_030935257.1">
    <property type="nucleotide sequence ID" value="XM_031079397.1"/>
</dbReference>
<feature type="region of interest" description="Disordered" evidence="2">
    <location>
        <begin position="78"/>
        <end position="103"/>
    </location>
</feature>
<dbReference type="SMART" id="SM00360">
    <property type="entry name" value="RRM"/>
    <property type="match status" value="2"/>
</dbReference>
<dbReference type="InterPro" id="IPR053260">
    <property type="entry name" value="hnRNP"/>
</dbReference>
<dbReference type="CDD" id="cd12330">
    <property type="entry name" value="RRM2_Hrp1p"/>
    <property type="match status" value="1"/>
</dbReference>
<dbReference type="FunCoup" id="A0A7N2MLD2">
    <property type="interactions" value="1102"/>
</dbReference>
<dbReference type="InterPro" id="IPR012677">
    <property type="entry name" value="Nucleotide-bd_a/b_plait_sf"/>
</dbReference>
<dbReference type="InterPro" id="IPR035979">
    <property type="entry name" value="RBD_domain_sf"/>
</dbReference>
<evidence type="ECO:0000313" key="4">
    <source>
        <dbReference type="EnsemblPlants" id="QL09p040974:mrna"/>
    </source>
</evidence>
<dbReference type="GeneID" id="115960469"/>
<feature type="region of interest" description="Disordered" evidence="2">
    <location>
        <begin position="183"/>
        <end position="228"/>
    </location>
</feature>
<dbReference type="FunFam" id="3.30.70.330:FF:000051">
    <property type="entry name" value="Heterogeneous nuclear ribonucleoprotein 1"/>
    <property type="match status" value="1"/>
</dbReference>
<proteinExistence type="predicted"/>
<dbReference type="KEGG" id="qlo:115960469"/>
<feature type="domain" description="RRM" evidence="3">
    <location>
        <begin position="110"/>
        <end position="187"/>
    </location>
</feature>
<dbReference type="PANTHER" id="PTHR48035:SF4">
    <property type="entry name" value="RRM DOMAIN-CONTAINING PROTEIN"/>
    <property type="match status" value="1"/>
</dbReference>
<name>A0A7N2MLD2_QUELO</name>
<dbReference type="InParanoid" id="A0A7N2MLD2"/>
<dbReference type="PANTHER" id="PTHR48035">
    <property type="entry name" value="HETEROGENEOUS NUCLEAR RIBONUCLEOPROTEIN 1"/>
    <property type="match status" value="1"/>
</dbReference>
<gene>
    <name evidence="4" type="primary">LOC115960469</name>
</gene>
<dbReference type="OMA" id="PRNSWDT"/>
<accession>A0A7N2MLD2</accession>
<dbReference type="InterPro" id="IPR000504">
    <property type="entry name" value="RRM_dom"/>
</dbReference>
<feature type="compositionally biased region" description="Gly residues" evidence="2">
    <location>
        <begin position="192"/>
        <end position="206"/>
    </location>
</feature>
<reference evidence="4 5" key="1">
    <citation type="journal article" date="2016" name="G3 (Bethesda)">
        <title>First Draft Assembly and Annotation of the Genome of a California Endemic Oak Quercus lobata Nee (Fagaceae).</title>
        <authorList>
            <person name="Sork V.L."/>
            <person name="Fitz-Gibbon S.T."/>
            <person name="Puiu D."/>
            <person name="Crepeau M."/>
            <person name="Gugger P.F."/>
            <person name="Sherman R."/>
            <person name="Stevens K."/>
            <person name="Langley C.H."/>
            <person name="Pellegrini M."/>
            <person name="Salzberg S.L."/>
        </authorList>
    </citation>
    <scope>NUCLEOTIDE SEQUENCE [LARGE SCALE GENOMIC DNA]</scope>
    <source>
        <strain evidence="4 5">cv. SW786</strain>
    </source>
</reference>
<dbReference type="EnsemblPlants" id="QL09p040974:mrna">
    <property type="protein sequence ID" value="QL09p040974:mrna"/>
    <property type="gene ID" value="QL09p040974"/>
</dbReference>
<feature type="domain" description="RRM" evidence="3">
    <location>
        <begin position="6"/>
        <end position="82"/>
    </location>
</feature>
<dbReference type="OrthoDB" id="1875751at2759"/>
<keyword evidence="5" id="KW-1185">Reference proteome</keyword>
<dbReference type="AlphaFoldDB" id="A0A7N2MLD2"/>
<evidence type="ECO:0000256" key="1">
    <source>
        <dbReference type="PROSITE-ProRule" id="PRU00176"/>
    </source>
</evidence>
<dbReference type="SUPFAM" id="SSF54928">
    <property type="entry name" value="RNA-binding domain, RBD"/>
    <property type="match status" value="2"/>
</dbReference>
<sequence>MDSDEGKLFIGGIAWDTSEETLTEYFTQYGQVTQAVIMREKPTGRPRGFGFVVFSDPSVLDRVLQDRHTIDGRTVEAKRALSREEQQTSSRTGNFNTGRTSGGGGNFKTKKIFVGGLPSNLAEDGFRQYFESYGQVTDVVIMYDQNTQRPRGFGFITFDTEDAVDRVLHKTFHDLNGKSVEVKRALPKDANPGGGGRSGGYQGYGASGANTNTFDGRTDGSRYMQPQTAAGGFPPYSGYGGAGYGYGANSGVGYGGYGSYGVSGYGTANTGFGGPMGAYGNPNAPNAGYGTGGPGAVKNTWTNQTPSGYGTSGYGGGAGYGTAAWNAPGSGGAVSAPRGQSPSAASGYGNQGYGYGSYGGSDGSYSGGYGATGGRAGSAPSSNAGGGAGGGEQHGMGGYMGSGYGDTNGNSGYSNAAWRSDPSQATGGYGGGYGAAQSRQT</sequence>